<reference evidence="1" key="1">
    <citation type="journal article" date="2014" name="Int. J. Syst. Evol. Microbiol.">
        <title>Complete genome sequence of Corynebacterium casei LMG S-19264T (=DSM 44701T), isolated from a smear-ripened cheese.</title>
        <authorList>
            <consortium name="US DOE Joint Genome Institute (JGI-PGF)"/>
            <person name="Walter F."/>
            <person name="Albersmeier A."/>
            <person name="Kalinowski J."/>
            <person name="Ruckert C."/>
        </authorList>
    </citation>
    <scope>NUCLEOTIDE SEQUENCE</scope>
    <source>
        <strain evidence="1">CGMCC 4.7308</strain>
    </source>
</reference>
<evidence type="ECO:0000313" key="2">
    <source>
        <dbReference type="Proteomes" id="UP000655208"/>
    </source>
</evidence>
<accession>A0A917SRA8</accession>
<protein>
    <submittedName>
        <fullName evidence="1">Uncharacterized protein</fullName>
    </submittedName>
</protein>
<gene>
    <name evidence="1" type="ORF">GCM10011594_08300</name>
</gene>
<name>A0A917SRA8_9ACTN</name>
<proteinExistence type="predicted"/>
<reference evidence="1" key="2">
    <citation type="submission" date="2020-09" db="EMBL/GenBank/DDBJ databases">
        <authorList>
            <person name="Sun Q."/>
            <person name="Zhou Y."/>
        </authorList>
    </citation>
    <scope>NUCLEOTIDE SEQUENCE</scope>
    <source>
        <strain evidence="1">CGMCC 4.7308</strain>
    </source>
</reference>
<dbReference type="AlphaFoldDB" id="A0A917SRA8"/>
<comment type="caution">
    <text evidence="1">The sequence shown here is derived from an EMBL/GenBank/DDBJ whole genome shotgun (WGS) entry which is preliminary data.</text>
</comment>
<dbReference type="EMBL" id="BMNA01000002">
    <property type="protein sequence ID" value="GGL90971.1"/>
    <property type="molecule type" value="Genomic_DNA"/>
</dbReference>
<sequence>MTRTDPLGTVAPSAFLMSDWVSSSAQLTLSGSTFSNGAADDLVVEGAVVVAAVRVAVVLVAAVVPAVPVADPLGGTTVTDPPDPAVPVPVAPVAPVTVLVNVTVRGADVDELQAPTARATASITGTIEVRRMVPR</sequence>
<dbReference type="Proteomes" id="UP000655208">
    <property type="component" value="Unassembled WGS sequence"/>
</dbReference>
<organism evidence="1 2">
    <name type="scientific">Nakamurella endophytica</name>
    <dbReference type="NCBI Taxonomy" id="1748367"/>
    <lineage>
        <taxon>Bacteria</taxon>
        <taxon>Bacillati</taxon>
        <taxon>Actinomycetota</taxon>
        <taxon>Actinomycetes</taxon>
        <taxon>Nakamurellales</taxon>
        <taxon>Nakamurellaceae</taxon>
        <taxon>Nakamurella</taxon>
    </lineage>
</organism>
<evidence type="ECO:0000313" key="1">
    <source>
        <dbReference type="EMBL" id="GGL90971.1"/>
    </source>
</evidence>
<keyword evidence="2" id="KW-1185">Reference proteome</keyword>